<proteinExistence type="predicted"/>
<protein>
    <submittedName>
        <fullName evidence="1">Type 12 methyltransferase</fullName>
    </submittedName>
</protein>
<dbReference type="Gene3D" id="3.40.50.150">
    <property type="entry name" value="Vaccinia Virus protein VP39"/>
    <property type="match status" value="1"/>
</dbReference>
<organism evidence="1 2">
    <name type="scientific">Candidatus Thiomargarita nelsonii</name>
    <dbReference type="NCBI Taxonomy" id="1003181"/>
    <lineage>
        <taxon>Bacteria</taxon>
        <taxon>Pseudomonadati</taxon>
        <taxon>Pseudomonadota</taxon>
        <taxon>Gammaproteobacteria</taxon>
        <taxon>Thiotrichales</taxon>
        <taxon>Thiotrichaceae</taxon>
        <taxon>Thiomargarita</taxon>
    </lineage>
</organism>
<keyword evidence="1" id="KW-0489">Methyltransferase</keyword>
<reference evidence="1 2" key="1">
    <citation type="submission" date="2016-05" db="EMBL/GenBank/DDBJ databases">
        <title>Single-cell genome of chain-forming Candidatus Thiomargarita nelsonii and comparison to other large sulfur-oxidizing bacteria.</title>
        <authorList>
            <person name="Winkel M."/>
            <person name="Salman V."/>
            <person name="Woyke T."/>
            <person name="Schulz-Vogt H."/>
            <person name="Richter M."/>
            <person name="Flood B."/>
            <person name="Bailey J."/>
            <person name="Amann R."/>
            <person name="Mussmann M."/>
        </authorList>
    </citation>
    <scope>NUCLEOTIDE SEQUENCE [LARGE SCALE GENOMIC DNA]</scope>
    <source>
        <strain evidence="1 2">THI036</strain>
    </source>
</reference>
<dbReference type="Proteomes" id="UP000076962">
    <property type="component" value="Unassembled WGS sequence"/>
</dbReference>
<dbReference type="GO" id="GO:0032259">
    <property type="term" value="P:methylation"/>
    <property type="evidence" value="ECO:0007669"/>
    <property type="project" value="UniProtKB-KW"/>
</dbReference>
<keyword evidence="1" id="KW-0808">Transferase</keyword>
<evidence type="ECO:0000313" key="1">
    <source>
        <dbReference type="EMBL" id="OAD20117.1"/>
    </source>
</evidence>
<dbReference type="AlphaFoldDB" id="A0A176RWL5"/>
<evidence type="ECO:0000313" key="2">
    <source>
        <dbReference type="Proteomes" id="UP000076962"/>
    </source>
</evidence>
<comment type="caution">
    <text evidence="1">The sequence shown here is derived from an EMBL/GenBank/DDBJ whole genome shotgun (WGS) entry which is preliminary data.</text>
</comment>
<name>A0A176RWL5_9GAMM</name>
<dbReference type="PANTHER" id="PTHR43861:SF6">
    <property type="entry name" value="METHYLTRANSFERASE TYPE 11"/>
    <property type="match status" value="1"/>
</dbReference>
<dbReference type="Pfam" id="PF13489">
    <property type="entry name" value="Methyltransf_23"/>
    <property type="match status" value="1"/>
</dbReference>
<gene>
    <name evidence="1" type="ORF">THIOM_004205</name>
</gene>
<dbReference type="InterPro" id="IPR029063">
    <property type="entry name" value="SAM-dependent_MTases_sf"/>
</dbReference>
<dbReference type="EMBL" id="LUTY01002545">
    <property type="protein sequence ID" value="OAD20117.1"/>
    <property type="molecule type" value="Genomic_DNA"/>
</dbReference>
<dbReference type="PATRIC" id="fig|1003181.4.peg.5536"/>
<dbReference type="PANTHER" id="PTHR43861">
    <property type="entry name" value="TRANS-ACONITATE 2-METHYLTRANSFERASE-RELATED"/>
    <property type="match status" value="1"/>
</dbReference>
<dbReference type="GO" id="GO:0008168">
    <property type="term" value="F:methyltransferase activity"/>
    <property type="evidence" value="ECO:0007669"/>
    <property type="project" value="UniProtKB-KW"/>
</dbReference>
<sequence>MQENEKTRLDKISKDSWYAKGANVATILYSAEIFKRHWQSPSCLEMGAAEGIMTEILSQSFEDLTIVEGAKPFCLDLEKRFPKAHIVNKLFEDFSPEKKFNTIILGHVLEHVEKPVEILKKTKTWLAPEGVICAAVPNARSLHRQAAVIMGLFESEYSLNEADIHHGHRRVYSPETFRADFISAGLKIQHFGGYWLKPLSNPQIEQYWNENMLNSFMQLGIHPTPPVFKTVREIFKLTRLLGLACPLC</sequence>
<accession>A0A176RWL5</accession>
<keyword evidence="2" id="KW-1185">Reference proteome</keyword>
<dbReference type="SUPFAM" id="SSF53335">
    <property type="entry name" value="S-adenosyl-L-methionine-dependent methyltransferases"/>
    <property type="match status" value="1"/>
</dbReference>